<keyword evidence="2" id="KW-1185">Reference proteome</keyword>
<dbReference type="AlphaFoldDB" id="A0A2P4PJ58"/>
<feature type="non-terminal residue" evidence="1">
    <location>
        <position position="1"/>
    </location>
</feature>
<name>A0A2P4PJ58_RHIID</name>
<evidence type="ECO:0000313" key="2">
    <source>
        <dbReference type="Proteomes" id="UP000018888"/>
    </source>
</evidence>
<protein>
    <submittedName>
        <fullName evidence="1">Uncharacterized protein</fullName>
    </submittedName>
</protein>
<dbReference type="Proteomes" id="UP000018888">
    <property type="component" value="Unassembled WGS sequence"/>
</dbReference>
<proteinExistence type="predicted"/>
<reference evidence="1 2" key="2">
    <citation type="journal article" date="2018" name="New Phytol.">
        <title>High intraspecific genome diversity in the model arbuscular mycorrhizal symbiont Rhizophagus irregularis.</title>
        <authorList>
            <person name="Chen E.C.H."/>
            <person name="Morin E."/>
            <person name="Beaudet D."/>
            <person name="Noel J."/>
            <person name="Yildirir G."/>
            <person name="Ndikumana S."/>
            <person name="Charron P."/>
            <person name="St-Onge C."/>
            <person name="Giorgi J."/>
            <person name="Kruger M."/>
            <person name="Marton T."/>
            <person name="Ropars J."/>
            <person name="Grigoriev I.V."/>
            <person name="Hainaut M."/>
            <person name="Henrissat B."/>
            <person name="Roux C."/>
            <person name="Martin F."/>
            <person name="Corradi N."/>
        </authorList>
    </citation>
    <scope>NUCLEOTIDE SEQUENCE [LARGE SCALE GENOMIC DNA]</scope>
    <source>
        <strain evidence="1 2">DAOM 197198</strain>
    </source>
</reference>
<sequence>FNIDVISLLNTTHQWFKAEDGQLFFLIPTRRVGCSETTREISICDRAIL</sequence>
<reference evidence="1 2" key="1">
    <citation type="journal article" date="2013" name="Proc. Natl. Acad. Sci. U.S.A.">
        <title>Genome of an arbuscular mycorrhizal fungus provides insight into the oldest plant symbiosis.</title>
        <authorList>
            <person name="Tisserant E."/>
            <person name="Malbreil M."/>
            <person name="Kuo A."/>
            <person name="Kohler A."/>
            <person name="Symeonidi A."/>
            <person name="Balestrini R."/>
            <person name="Charron P."/>
            <person name="Duensing N."/>
            <person name="Frei Dit Frey N."/>
            <person name="Gianinazzi-Pearson V."/>
            <person name="Gilbert L.B."/>
            <person name="Handa Y."/>
            <person name="Herr J.R."/>
            <person name="Hijri M."/>
            <person name="Koul R."/>
            <person name="Kawaguchi M."/>
            <person name="Krajinski F."/>
            <person name="Lammers P.J."/>
            <person name="Masclaux F.G."/>
            <person name="Murat C."/>
            <person name="Morin E."/>
            <person name="Ndikumana S."/>
            <person name="Pagni M."/>
            <person name="Petitpierre D."/>
            <person name="Requena N."/>
            <person name="Rosikiewicz P."/>
            <person name="Riley R."/>
            <person name="Saito K."/>
            <person name="San Clemente H."/>
            <person name="Shapiro H."/>
            <person name="van Tuinen D."/>
            <person name="Becard G."/>
            <person name="Bonfante P."/>
            <person name="Paszkowski U."/>
            <person name="Shachar-Hill Y.Y."/>
            <person name="Tuskan G.A."/>
            <person name="Young P.W."/>
            <person name="Sanders I.R."/>
            <person name="Henrissat B."/>
            <person name="Rensing S.A."/>
            <person name="Grigoriev I.V."/>
            <person name="Corradi N."/>
            <person name="Roux C."/>
            <person name="Martin F."/>
        </authorList>
    </citation>
    <scope>NUCLEOTIDE SEQUENCE [LARGE SCALE GENOMIC DNA]</scope>
    <source>
        <strain evidence="1 2">DAOM 197198</strain>
    </source>
</reference>
<comment type="caution">
    <text evidence="1">The sequence shown here is derived from an EMBL/GenBank/DDBJ whole genome shotgun (WGS) entry which is preliminary data.</text>
</comment>
<gene>
    <name evidence="1" type="ORF">GLOIN_2v1666331</name>
</gene>
<dbReference type="EMBL" id="AUPC02000214">
    <property type="protein sequence ID" value="POG65421.1"/>
    <property type="molecule type" value="Genomic_DNA"/>
</dbReference>
<evidence type="ECO:0000313" key="1">
    <source>
        <dbReference type="EMBL" id="POG65421.1"/>
    </source>
</evidence>
<accession>A0A2P4PJ58</accession>
<organism evidence="1 2">
    <name type="scientific">Rhizophagus irregularis (strain DAOM 181602 / DAOM 197198 / MUCL 43194)</name>
    <name type="common">Arbuscular mycorrhizal fungus</name>
    <name type="synonym">Glomus intraradices</name>
    <dbReference type="NCBI Taxonomy" id="747089"/>
    <lineage>
        <taxon>Eukaryota</taxon>
        <taxon>Fungi</taxon>
        <taxon>Fungi incertae sedis</taxon>
        <taxon>Mucoromycota</taxon>
        <taxon>Glomeromycotina</taxon>
        <taxon>Glomeromycetes</taxon>
        <taxon>Glomerales</taxon>
        <taxon>Glomeraceae</taxon>
        <taxon>Rhizophagus</taxon>
    </lineage>
</organism>